<comment type="caution">
    <text evidence="6">The sequence shown here is derived from an EMBL/GenBank/DDBJ whole genome shotgun (WGS) entry which is preliminary data.</text>
</comment>
<evidence type="ECO:0000256" key="3">
    <source>
        <dbReference type="ARBA" id="ARBA00023006"/>
    </source>
</evidence>
<organism evidence="6 7">
    <name type="scientific">Diploscapter pachys</name>
    <dbReference type="NCBI Taxonomy" id="2018661"/>
    <lineage>
        <taxon>Eukaryota</taxon>
        <taxon>Metazoa</taxon>
        <taxon>Ecdysozoa</taxon>
        <taxon>Nematoda</taxon>
        <taxon>Chromadorea</taxon>
        <taxon>Rhabditida</taxon>
        <taxon>Rhabditina</taxon>
        <taxon>Rhabditomorpha</taxon>
        <taxon>Rhabditoidea</taxon>
        <taxon>Rhabditidae</taxon>
        <taxon>Diploscapter</taxon>
    </lineage>
</organism>
<evidence type="ECO:0000256" key="5">
    <source>
        <dbReference type="SAM" id="MobiDB-lite"/>
    </source>
</evidence>
<comment type="similarity">
    <text evidence="4">Belongs to the WD repeat PROPPIN family.</text>
</comment>
<dbReference type="SMART" id="SM00320">
    <property type="entry name" value="WD40"/>
    <property type="match status" value="5"/>
</dbReference>
<feature type="region of interest" description="Disordered" evidence="5">
    <location>
        <begin position="422"/>
        <end position="464"/>
    </location>
</feature>
<dbReference type="InterPro" id="IPR001680">
    <property type="entry name" value="WD40_rpt"/>
</dbReference>
<accession>A0A2A2JFL3</accession>
<name>A0A2A2JFL3_9BILA</name>
<dbReference type="PANTHER" id="PTHR11227">
    <property type="entry name" value="WD-REPEAT PROTEIN INTERACTING WITH PHOSPHOINOSIDES WIPI -RELATED"/>
    <property type="match status" value="1"/>
</dbReference>
<keyword evidence="1" id="KW-0853">WD repeat</keyword>
<gene>
    <name evidence="6" type="ORF">WR25_25532</name>
</gene>
<dbReference type="Proteomes" id="UP000218231">
    <property type="component" value="Unassembled WGS sequence"/>
</dbReference>
<evidence type="ECO:0000313" key="7">
    <source>
        <dbReference type="Proteomes" id="UP000218231"/>
    </source>
</evidence>
<dbReference type="InterPro" id="IPR036322">
    <property type="entry name" value="WD40_repeat_dom_sf"/>
</dbReference>
<keyword evidence="7" id="KW-1185">Reference proteome</keyword>
<dbReference type="Gene3D" id="2.130.10.10">
    <property type="entry name" value="YVTN repeat-like/Quinoprotein amine dehydrogenase"/>
    <property type="match status" value="1"/>
</dbReference>
<dbReference type="STRING" id="2018661.A0A2A2JFL3"/>
<keyword evidence="3" id="KW-0072">Autophagy</keyword>
<dbReference type="SUPFAM" id="SSF50978">
    <property type="entry name" value="WD40 repeat-like"/>
    <property type="match status" value="1"/>
</dbReference>
<evidence type="ECO:0008006" key="8">
    <source>
        <dbReference type="Google" id="ProtNLM"/>
    </source>
</evidence>
<keyword evidence="2" id="KW-0677">Repeat</keyword>
<dbReference type="AlphaFoldDB" id="A0A2A2JFL3"/>
<evidence type="ECO:0000256" key="1">
    <source>
        <dbReference type="ARBA" id="ARBA00022574"/>
    </source>
</evidence>
<dbReference type="GO" id="GO:0006914">
    <property type="term" value="P:autophagy"/>
    <property type="evidence" value="ECO:0007669"/>
    <property type="project" value="UniProtKB-KW"/>
</dbReference>
<feature type="compositionally biased region" description="Gly residues" evidence="5">
    <location>
        <begin position="429"/>
        <end position="444"/>
    </location>
</feature>
<protein>
    <recommendedName>
        <fullName evidence="8">WD repeat domain phosphoinositide-interacting protein 2</fullName>
    </recommendedName>
</protein>
<evidence type="ECO:0000256" key="2">
    <source>
        <dbReference type="ARBA" id="ARBA00022737"/>
    </source>
</evidence>
<sequence length="464" mass="50085">MSSPSPSTSSQLTSYLSYLYEYSSAYSARLFEMSSSGPSSVGGDESAAQSTEPLNCIVFNQDSKCFSVGHTGGFILYNTTDILDYQSLPHEVDNSSNFRNAIIVERMFASSLVIIVSQQEPRSMHVYHFQSRNEIVTLKFGNTILNVKVNKERVVVCLEDSIFIYNLKDMKQLHTIMDTPLNKNGLIDLSAAPQSALVAYPGSSEAGTLHIFDAINLCAVNTFIAHDGPLAALKFNPDGTMLATASKKGTVIRVYSVPQGARLFEFRRGMTRCVTIYSLAFSPDSSFLCSSSNTETVHVFKLERADDEKHRQEASQDNAGGGGWFGGLGALMQQAQNYLPTQVNELITVERSFATARLPGSDKKNIAALTNLKNQLHLVVGTSDGYLYCYRVDTNAPSGGELDLVKQHRIGSNADAVARVGNEANSGRSRGGTNSGGSQGGGDSGSTPNVDDPDDFPPMSHTSG</sequence>
<dbReference type="Pfam" id="PF21032">
    <property type="entry name" value="PROPPIN"/>
    <property type="match status" value="1"/>
</dbReference>
<evidence type="ECO:0000256" key="4">
    <source>
        <dbReference type="ARBA" id="ARBA00025740"/>
    </source>
</evidence>
<evidence type="ECO:0000313" key="6">
    <source>
        <dbReference type="EMBL" id="PAV60523.1"/>
    </source>
</evidence>
<dbReference type="InterPro" id="IPR015943">
    <property type="entry name" value="WD40/YVTN_repeat-like_dom_sf"/>
</dbReference>
<dbReference type="OrthoDB" id="1667587at2759"/>
<proteinExistence type="inferred from homology"/>
<reference evidence="6 7" key="1">
    <citation type="journal article" date="2017" name="Curr. Biol.">
        <title>Genome architecture and evolution of a unichromosomal asexual nematode.</title>
        <authorList>
            <person name="Fradin H."/>
            <person name="Zegar C."/>
            <person name="Gutwein M."/>
            <person name="Lucas J."/>
            <person name="Kovtun M."/>
            <person name="Corcoran D."/>
            <person name="Baugh L.R."/>
            <person name="Kiontke K."/>
            <person name="Gunsalus K."/>
            <person name="Fitch D.H."/>
            <person name="Piano F."/>
        </authorList>
    </citation>
    <scope>NUCLEOTIDE SEQUENCE [LARGE SCALE GENOMIC DNA]</scope>
    <source>
        <strain evidence="6">PF1309</strain>
    </source>
</reference>
<dbReference type="GO" id="GO:0005737">
    <property type="term" value="C:cytoplasm"/>
    <property type="evidence" value="ECO:0007669"/>
    <property type="project" value="UniProtKB-ARBA"/>
</dbReference>
<dbReference type="InterPro" id="IPR048720">
    <property type="entry name" value="PROPPIN"/>
</dbReference>
<dbReference type="EMBL" id="LIAE01010465">
    <property type="protein sequence ID" value="PAV60523.1"/>
    <property type="molecule type" value="Genomic_DNA"/>
</dbReference>